<sequence length="436" mass="45816">MPAPRLDPVRRCLRELGDPQKAAPMVHVTGTNGKTSTTRLIEAVLRGHGVRTGMFTSPHLVDVSERICVDAVPVSDDILETVWISVAGVVKAKDARLADAGDPRLTFFEVLVVLAFAVFKHLRVQALVVEVGLGGEWDATNAADGDVAVFTPVDIDHSPLLGSTVAEIARTKAGIIKTGALVVSAAQVVEASREIERAAASKGARFAVEGTDFEVLARELGTAEQIVALRTAAGRLCRVEVALGGAYQAQNIGVAISAAEGLLASGAVMSESRQSLEFDENAVRSGLATVTNPGRFETVLTDPTVIIDAAHNPHGIAATIDAVRQIAGSCTPVVLLAVLRDKDCRAMVARLAQVAETFVITQTSSIRSMSCRELGGLVRWVAPDARIVVVPDPAEAVDRARDLAGSDGLVLATGTVTLMSSVRATRNDDSAGRCQR</sequence>
<gene>
    <name evidence="12" type="ORF">ABFY20_03490</name>
</gene>
<dbReference type="InterPro" id="IPR036615">
    <property type="entry name" value="Mur_ligase_C_dom_sf"/>
</dbReference>
<dbReference type="InterPro" id="IPR001645">
    <property type="entry name" value="Folylpolyglutamate_synth"/>
</dbReference>
<evidence type="ECO:0000256" key="10">
    <source>
        <dbReference type="PIRNR" id="PIRNR001563"/>
    </source>
</evidence>
<proteinExistence type="inferred from homology"/>
<evidence type="ECO:0000256" key="6">
    <source>
        <dbReference type="ARBA" id="ARBA00022840"/>
    </source>
</evidence>
<evidence type="ECO:0000256" key="7">
    <source>
        <dbReference type="ARBA" id="ARBA00022842"/>
    </source>
</evidence>
<dbReference type="NCBIfam" id="TIGR01499">
    <property type="entry name" value="folC"/>
    <property type="match status" value="1"/>
</dbReference>
<dbReference type="Gene3D" id="3.40.1190.10">
    <property type="entry name" value="Mur-like, catalytic domain"/>
    <property type="match status" value="1"/>
</dbReference>
<dbReference type="PANTHER" id="PTHR11136:SF0">
    <property type="entry name" value="DIHYDROFOLATE SYNTHETASE-RELATED"/>
    <property type="match status" value="1"/>
</dbReference>
<dbReference type="AlphaFoldDB" id="A0AB39BMD2"/>
<accession>A0AB39BMD2</accession>
<dbReference type="PIRSF" id="PIRSF001563">
    <property type="entry name" value="Folylpolyglu_synth"/>
    <property type="match status" value="1"/>
</dbReference>
<comment type="catalytic activity">
    <reaction evidence="9">
        <text>(6S)-5,6,7,8-tetrahydrofolyl-(gamma-L-Glu)(n) + L-glutamate + ATP = (6S)-5,6,7,8-tetrahydrofolyl-(gamma-L-Glu)(n+1) + ADP + phosphate + H(+)</text>
        <dbReference type="Rhea" id="RHEA:10580"/>
        <dbReference type="Rhea" id="RHEA-COMP:14738"/>
        <dbReference type="Rhea" id="RHEA-COMP:14740"/>
        <dbReference type="ChEBI" id="CHEBI:15378"/>
        <dbReference type="ChEBI" id="CHEBI:29985"/>
        <dbReference type="ChEBI" id="CHEBI:30616"/>
        <dbReference type="ChEBI" id="CHEBI:43474"/>
        <dbReference type="ChEBI" id="CHEBI:141005"/>
        <dbReference type="ChEBI" id="CHEBI:456216"/>
        <dbReference type="EC" id="6.3.2.17"/>
    </reaction>
</comment>
<dbReference type="GO" id="GO:0005737">
    <property type="term" value="C:cytoplasm"/>
    <property type="evidence" value="ECO:0007669"/>
    <property type="project" value="TreeGrafter"/>
</dbReference>
<dbReference type="EC" id="6.3.2.17" evidence="2"/>
<keyword evidence="3 10" id="KW-0436">Ligase</keyword>
<dbReference type="InterPro" id="IPR004101">
    <property type="entry name" value="Mur_ligase_C"/>
</dbReference>
<keyword evidence="5 10" id="KW-0547">Nucleotide-binding</keyword>
<dbReference type="GO" id="GO:0008841">
    <property type="term" value="F:dihydrofolate synthase activity"/>
    <property type="evidence" value="ECO:0007669"/>
    <property type="project" value="TreeGrafter"/>
</dbReference>
<evidence type="ECO:0000256" key="2">
    <source>
        <dbReference type="ARBA" id="ARBA00013025"/>
    </source>
</evidence>
<evidence type="ECO:0000256" key="1">
    <source>
        <dbReference type="ARBA" id="ARBA00008276"/>
    </source>
</evidence>
<evidence type="ECO:0000256" key="3">
    <source>
        <dbReference type="ARBA" id="ARBA00022598"/>
    </source>
</evidence>
<dbReference type="GO" id="GO:0046872">
    <property type="term" value="F:metal ion binding"/>
    <property type="evidence" value="ECO:0007669"/>
    <property type="project" value="UniProtKB-KW"/>
</dbReference>
<dbReference type="GO" id="GO:0005524">
    <property type="term" value="F:ATP binding"/>
    <property type="evidence" value="ECO:0007669"/>
    <property type="project" value="UniProtKB-KW"/>
</dbReference>
<reference evidence="12" key="1">
    <citation type="submission" date="2024-05" db="EMBL/GenBank/DDBJ databases">
        <title>Herbiconiux sp. A18JL235.</title>
        <authorList>
            <person name="Zhang G."/>
        </authorList>
    </citation>
    <scope>NUCLEOTIDE SEQUENCE</scope>
    <source>
        <strain evidence="12">A18JL235</strain>
    </source>
</reference>
<dbReference type="Gene3D" id="3.90.190.20">
    <property type="entry name" value="Mur ligase, C-terminal domain"/>
    <property type="match status" value="1"/>
</dbReference>
<dbReference type="InterPro" id="IPR036565">
    <property type="entry name" value="Mur-like_cat_sf"/>
</dbReference>
<feature type="domain" description="Mur ligase C-terminal" evidence="11">
    <location>
        <begin position="294"/>
        <end position="414"/>
    </location>
</feature>
<keyword evidence="6 10" id="KW-0067">ATP-binding</keyword>
<organism evidence="12">
    <name type="scientific">Herbiconiux sp. A18JL235</name>
    <dbReference type="NCBI Taxonomy" id="3152363"/>
    <lineage>
        <taxon>Bacteria</taxon>
        <taxon>Bacillati</taxon>
        <taxon>Actinomycetota</taxon>
        <taxon>Actinomycetes</taxon>
        <taxon>Micrococcales</taxon>
        <taxon>Microbacteriaceae</taxon>
        <taxon>Herbiconiux</taxon>
    </lineage>
</organism>
<dbReference type="PANTHER" id="PTHR11136">
    <property type="entry name" value="FOLYLPOLYGLUTAMATE SYNTHASE-RELATED"/>
    <property type="match status" value="1"/>
</dbReference>
<dbReference type="SUPFAM" id="SSF53623">
    <property type="entry name" value="MurD-like peptide ligases, catalytic domain"/>
    <property type="match status" value="1"/>
</dbReference>
<evidence type="ECO:0000256" key="8">
    <source>
        <dbReference type="ARBA" id="ARBA00030592"/>
    </source>
</evidence>
<keyword evidence="4" id="KW-0479">Metal-binding</keyword>
<dbReference type="EMBL" id="CP162511">
    <property type="protein sequence ID" value="XDI07496.1"/>
    <property type="molecule type" value="Genomic_DNA"/>
</dbReference>
<comment type="similarity">
    <text evidence="1 10">Belongs to the folylpolyglutamate synthase family.</text>
</comment>
<dbReference type="Pfam" id="PF02875">
    <property type="entry name" value="Mur_ligase_C"/>
    <property type="match status" value="1"/>
</dbReference>
<evidence type="ECO:0000259" key="11">
    <source>
        <dbReference type="Pfam" id="PF02875"/>
    </source>
</evidence>
<dbReference type="GO" id="GO:0004326">
    <property type="term" value="F:tetrahydrofolylpolyglutamate synthase activity"/>
    <property type="evidence" value="ECO:0007669"/>
    <property type="project" value="UniProtKB-EC"/>
</dbReference>
<evidence type="ECO:0000256" key="4">
    <source>
        <dbReference type="ARBA" id="ARBA00022723"/>
    </source>
</evidence>
<name>A0AB39BMD2_9MICO</name>
<evidence type="ECO:0000256" key="9">
    <source>
        <dbReference type="ARBA" id="ARBA00047493"/>
    </source>
</evidence>
<protein>
    <recommendedName>
        <fullName evidence="2">tetrahydrofolate synthase</fullName>
        <ecNumber evidence="2">6.3.2.17</ecNumber>
    </recommendedName>
    <alternativeName>
        <fullName evidence="8">Tetrahydrofolylpolyglutamate synthase</fullName>
    </alternativeName>
</protein>
<keyword evidence="7" id="KW-0460">Magnesium</keyword>
<evidence type="ECO:0000256" key="5">
    <source>
        <dbReference type="ARBA" id="ARBA00022741"/>
    </source>
</evidence>
<dbReference type="SUPFAM" id="SSF53244">
    <property type="entry name" value="MurD-like peptide ligases, peptide-binding domain"/>
    <property type="match status" value="1"/>
</dbReference>
<dbReference type="RefSeq" id="WP_368499861.1">
    <property type="nucleotide sequence ID" value="NZ_CP162511.1"/>
</dbReference>
<evidence type="ECO:0000313" key="12">
    <source>
        <dbReference type="EMBL" id="XDI07496.1"/>
    </source>
</evidence>